<evidence type="ECO:0000256" key="8">
    <source>
        <dbReference type="ARBA" id="ARBA00023157"/>
    </source>
</evidence>
<dbReference type="GO" id="GO:0006508">
    <property type="term" value="P:proteolysis"/>
    <property type="evidence" value="ECO:0007669"/>
    <property type="project" value="UniProtKB-KW"/>
</dbReference>
<dbReference type="EMBL" id="WBVQ01000002">
    <property type="protein sequence ID" value="KAB2815824.1"/>
    <property type="molecule type" value="Genomic_DNA"/>
</dbReference>
<dbReference type="InterPro" id="IPR035914">
    <property type="entry name" value="Sperma_CUB_dom_sf"/>
</dbReference>
<dbReference type="PROSITE" id="PS50093">
    <property type="entry name" value="PKD"/>
    <property type="match status" value="1"/>
</dbReference>
<keyword evidence="7" id="KW-0482">Metalloprotease</keyword>
<dbReference type="InterPro" id="IPR024079">
    <property type="entry name" value="MetalloPept_cat_dom_sf"/>
</dbReference>
<dbReference type="GO" id="GO:0008237">
    <property type="term" value="F:metallopeptidase activity"/>
    <property type="evidence" value="ECO:0007669"/>
    <property type="project" value="UniProtKB-KW"/>
</dbReference>
<keyword evidence="2" id="KW-0645">Protease</keyword>
<evidence type="ECO:0000256" key="2">
    <source>
        <dbReference type="ARBA" id="ARBA00022670"/>
    </source>
</evidence>
<feature type="chain" id="PRO_5026800695" evidence="9">
    <location>
        <begin position="23"/>
        <end position="1400"/>
    </location>
</feature>
<keyword evidence="5" id="KW-0378">Hydrolase</keyword>
<feature type="signal peptide" evidence="9">
    <location>
        <begin position="1"/>
        <end position="22"/>
    </location>
</feature>
<sequence>MQRKLALILKVVLGLVFYQAQGQHIPPQGGVDCNSPGVVVIPVVVHVIHRPGEAIGHGSNISDSSIHWQIEQTNNHFRANSVPTSLYSYLAEDIQIEFRLARSDENGNPHSGINRISSPLPSNVGRISLYKFDSTFKHVNTWSTHKYMNIWYSPYGLLLDPYSNTLSLGQAYLPIPSSLAGLEPYSIPVTLLRATNQLASDSTDGLIIYSDTVLPTNLTHEIGHYLGLFHTFQGGCFSLYGDYCSDTPRTTRNDTCQSGSCTFGFPPGMIENFMDYTYNCHSLFTKDQKDRMHVALLAPRRPDIQPLRYLNNNEWFALDTYEPNNSASIAREVFNAGSGSTIDTTLSSRIFHAGDVDWFEISLQEEGTLTVSLTELSKNYDLELFELDGSPNWYSGSYNSSATSEQIVFNKQNNSHRTIGIKVSNSNQEYDRCSPYSLRIQWQSNSDCSSLNATASASSASSYSTNDGTASIHITGGASPYQILWSNGSVDTSLSNLTTGVYQVVVTDSNGCSASDLVYVGVQGLSTPSCFGTQTLTSNSGNFTDGSDTSNYQNNSFCSWHVNPSSNNSSIIFSINQLDLALGDTLFIYNGSSTNSLPVASLVSGSITSSVSTASEAYILFKSNDTITSRGWDISYQARALSSGPGINLYEYWFDDNQISRIRTYTSPKQNLLIDRNINTSQLSAGVHTVHFRFQYLDQTWSSVYSEYFIKRPVQTDENKRITRFEYWFDDDAQNRKTLYRSLNQSWTINDIPTESLTLGVHVLHARSQDNSGRWSSVISQHFIKNQIDHASTNLMTMYRYWFNNDTITIKSVQLSPPSTILNLSTTLDLSSLPIGSNVLHLQSKDSTGKWSSILSDTINKLPNPVADFSFTNPDCTSKSVIFTNLSTESTDYVWQFGDGQSDTATSPTHIYALPGRYTVTLRSLYQPYGVDSLISKVITVGANTFDTLTVSSCDSFTSPISLLTYTSSGFYSDTLSNQYQCDSIVTTDLTIHQTKSYNDTAISCGPYTSPTGLVYSISGDYSDTLSSLNTCDSVVYTHLTINNAANTSQTVNACVSYTSPSNKIYTSSGTYSDTLTANSGCDSIIQTNLTIYSRSYSSLTVSSCDSFISPMGNVYVSSGNYSDTLTNSAGCDSVISINLTISPSAFVSLNDTACERYVSPTGNVYLQSGLYVDTIARTSGCDSIIETNLVILPKSTGQIQVTSCNQYISPLGRVLTSSGNYVDTLHNANGCDSILNISLTIEKIDTSVTQAGTTLLANQSGASYQWLDCNNGMTPIIGEVNQLFKPTNNGSYAVSITRGTCIDTSSCHVISAIGLHEGVTLGPDRVFPNPSKGDFTIEMRSPISGVVITVYDASGKLISTNQHPNGQIFNVIINAPIGAYMIKVESSETLRIFQVVKKD</sequence>
<dbReference type="SUPFAM" id="SSF89260">
    <property type="entry name" value="Collagen-binding domain"/>
    <property type="match status" value="1"/>
</dbReference>
<dbReference type="Proteomes" id="UP000484164">
    <property type="component" value="Unassembled WGS sequence"/>
</dbReference>
<dbReference type="SUPFAM" id="SSF49854">
    <property type="entry name" value="Spermadhesin, CUB domain"/>
    <property type="match status" value="1"/>
</dbReference>
<evidence type="ECO:0000256" key="6">
    <source>
        <dbReference type="ARBA" id="ARBA00022833"/>
    </source>
</evidence>
<keyword evidence="4 9" id="KW-0732">Signal</keyword>
<dbReference type="Gene3D" id="2.60.120.290">
    <property type="entry name" value="Spermadhesin, CUB domain"/>
    <property type="match status" value="1"/>
</dbReference>
<dbReference type="SMART" id="SM00042">
    <property type="entry name" value="CUB"/>
    <property type="match status" value="1"/>
</dbReference>
<evidence type="ECO:0000259" key="11">
    <source>
        <dbReference type="PROSITE" id="PS50093"/>
    </source>
</evidence>
<dbReference type="OrthoDB" id="1391570at2"/>
<evidence type="ECO:0000313" key="13">
    <source>
        <dbReference type="Proteomes" id="UP000484164"/>
    </source>
</evidence>
<dbReference type="InterPro" id="IPR000601">
    <property type="entry name" value="PKD_dom"/>
</dbReference>
<dbReference type="Pfam" id="PF00431">
    <property type="entry name" value="CUB"/>
    <property type="match status" value="1"/>
</dbReference>
<reference evidence="12 13" key="1">
    <citation type="submission" date="2019-10" db="EMBL/GenBank/DDBJ databases">
        <title>Genome sequence of Phaeocystidibacter marisrubri JCM30614 (type strain).</title>
        <authorList>
            <person name="Bowman J.P."/>
        </authorList>
    </citation>
    <scope>NUCLEOTIDE SEQUENCE [LARGE SCALE GENOMIC DNA]</scope>
    <source>
        <strain evidence="12 13">JCM 30614</strain>
    </source>
</reference>
<dbReference type="InterPro" id="IPR008754">
    <property type="entry name" value="Peptidase_M43"/>
</dbReference>
<dbReference type="InterPro" id="IPR026444">
    <property type="entry name" value="Secre_tail"/>
</dbReference>
<dbReference type="Pfam" id="PF05572">
    <property type="entry name" value="Peptidase_M43"/>
    <property type="match status" value="1"/>
</dbReference>
<dbReference type="PROSITE" id="PS01180">
    <property type="entry name" value="CUB"/>
    <property type="match status" value="1"/>
</dbReference>
<dbReference type="Gene3D" id="2.60.40.10">
    <property type="entry name" value="Immunoglobulins"/>
    <property type="match status" value="1"/>
</dbReference>
<evidence type="ECO:0000256" key="7">
    <source>
        <dbReference type="ARBA" id="ARBA00023049"/>
    </source>
</evidence>
<dbReference type="InterPro" id="IPR000859">
    <property type="entry name" value="CUB_dom"/>
</dbReference>
<dbReference type="Pfam" id="PF18911">
    <property type="entry name" value="PKD_4"/>
    <property type="match status" value="1"/>
</dbReference>
<evidence type="ECO:0000259" key="10">
    <source>
        <dbReference type="PROSITE" id="PS01180"/>
    </source>
</evidence>
<evidence type="ECO:0000256" key="4">
    <source>
        <dbReference type="ARBA" id="ARBA00022729"/>
    </source>
</evidence>
<dbReference type="SMART" id="SM00089">
    <property type="entry name" value="PKD"/>
    <property type="match status" value="1"/>
</dbReference>
<evidence type="ECO:0000313" key="12">
    <source>
        <dbReference type="EMBL" id="KAB2815824.1"/>
    </source>
</evidence>
<keyword evidence="6" id="KW-0862">Zinc</keyword>
<keyword evidence="13" id="KW-1185">Reference proteome</keyword>
<dbReference type="InterPro" id="IPR013783">
    <property type="entry name" value="Ig-like_fold"/>
</dbReference>
<dbReference type="Pfam" id="PF18962">
    <property type="entry name" value="Por_Secre_tail"/>
    <property type="match status" value="1"/>
</dbReference>
<dbReference type="PANTHER" id="PTHR47466:SF1">
    <property type="entry name" value="METALLOPROTEASE MEP1 (AFU_ORTHOLOGUE AFUA_1G07730)-RELATED"/>
    <property type="match status" value="1"/>
</dbReference>
<dbReference type="PANTHER" id="PTHR47466">
    <property type="match status" value="1"/>
</dbReference>
<dbReference type="Gene3D" id="3.40.390.10">
    <property type="entry name" value="Collagenase (Catalytic Domain)"/>
    <property type="match status" value="1"/>
</dbReference>
<evidence type="ECO:0000256" key="9">
    <source>
        <dbReference type="SAM" id="SignalP"/>
    </source>
</evidence>
<dbReference type="SUPFAM" id="SSF49299">
    <property type="entry name" value="PKD domain"/>
    <property type="match status" value="1"/>
</dbReference>
<protein>
    <submittedName>
        <fullName evidence="12">T9SS type A sorting domain-containing protein</fullName>
    </submittedName>
</protein>
<comment type="caution">
    <text evidence="12">The sequence shown here is derived from an EMBL/GenBank/DDBJ whole genome shotgun (WGS) entry which is preliminary data.</text>
</comment>
<dbReference type="SUPFAM" id="SSF55486">
    <property type="entry name" value="Metalloproteases ('zincins'), catalytic domain"/>
    <property type="match status" value="1"/>
</dbReference>
<evidence type="ECO:0000256" key="3">
    <source>
        <dbReference type="ARBA" id="ARBA00022723"/>
    </source>
</evidence>
<organism evidence="12 13">
    <name type="scientific">Phaeocystidibacter marisrubri</name>
    <dbReference type="NCBI Taxonomy" id="1577780"/>
    <lineage>
        <taxon>Bacteria</taxon>
        <taxon>Pseudomonadati</taxon>
        <taxon>Bacteroidota</taxon>
        <taxon>Flavobacteriia</taxon>
        <taxon>Flavobacteriales</taxon>
        <taxon>Phaeocystidibacteraceae</taxon>
        <taxon>Phaeocystidibacter</taxon>
    </lineage>
</organism>
<dbReference type="CDD" id="cd00146">
    <property type="entry name" value="PKD"/>
    <property type="match status" value="1"/>
</dbReference>
<feature type="domain" description="PKD" evidence="11">
    <location>
        <begin position="893"/>
        <end position="922"/>
    </location>
</feature>
<proteinExistence type="inferred from homology"/>
<accession>A0A6L3ZEE5</accession>
<evidence type="ECO:0000256" key="5">
    <source>
        <dbReference type="ARBA" id="ARBA00022801"/>
    </source>
</evidence>
<keyword evidence="8" id="KW-1015">Disulfide bond</keyword>
<gene>
    <name evidence="12" type="ORF">F8C82_08995</name>
</gene>
<dbReference type="NCBIfam" id="TIGR04183">
    <property type="entry name" value="Por_Secre_tail"/>
    <property type="match status" value="1"/>
</dbReference>
<dbReference type="GO" id="GO:0046872">
    <property type="term" value="F:metal ion binding"/>
    <property type="evidence" value="ECO:0007669"/>
    <property type="project" value="UniProtKB-KW"/>
</dbReference>
<name>A0A6L3ZEE5_9FLAO</name>
<dbReference type="InterPro" id="IPR035986">
    <property type="entry name" value="PKD_dom_sf"/>
</dbReference>
<feature type="domain" description="CUB" evidence="10">
    <location>
        <begin position="530"/>
        <end position="639"/>
    </location>
</feature>
<keyword evidence="3" id="KW-0479">Metal-binding</keyword>
<dbReference type="Gene3D" id="2.60.120.380">
    <property type="match status" value="1"/>
</dbReference>
<comment type="similarity">
    <text evidence="1">Belongs to the peptidase M43B family.</text>
</comment>
<evidence type="ECO:0000256" key="1">
    <source>
        <dbReference type="ARBA" id="ARBA00008721"/>
    </source>
</evidence>
<dbReference type="InterPro" id="IPR022409">
    <property type="entry name" value="PKD/Chitinase_dom"/>
</dbReference>